<dbReference type="PANTHER" id="PTHR11890:SF44">
    <property type="entry name" value="X-LINKED INTERLEUKIN-1 RECEPTOR ACCESSORY PROTEIN-LIKE 2"/>
    <property type="match status" value="1"/>
</dbReference>
<feature type="region of interest" description="Disordered" evidence="11">
    <location>
        <begin position="631"/>
        <end position="670"/>
    </location>
</feature>
<feature type="compositionally biased region" description="Basic and acidic residues" evidence="11">
    <location>
        <begin position="642"/>
        <end position="652"/>
    </location>
</feature>
<evidence type="ECO:0000256" key="8">
    <source>
        <dbReference type="ARBA" id="ARBA00038761"/>
    </source>
</evidence>
<keyword evidence="3" id="KW-1114">Inhibition of host interferon signaling pathway by virus</keyword>
<keyword evidence="2" id="KW-0899">Viral immunoevasion</keyword>
<dbReference type="SUPFAM" id="SSF52200">
    <property type="entry name" value="Toll/Interleukin receptor TIR domain"/>
    <property type="match status" value="1"/>
</dbReference>
<dbReference type="InterPro" id="IPR015621">
    <property type="entry name" value="IL-1_rcpt_fam"/>
</dbReference>
<feature type="domain" description="Ig-like" evidence="13">
    <location>
        <begin position="146"/>
        <end position="256"/>
    </location>
</feature>
<feature type="compositionally biased region" description="Basic and acidic residues" evidence="11">
    <location>
        <begin position="532"/>
        <end position="542"/>
    </location>
</feature>
<evidence type="ECO:0000256" key="1">
    <source>
        <dbReference type="ARBA" id="ARBA00022518"/>
    </source>
</evidence>
<keyword evidence="4" id="KW-1015">Disulfide bond</keyword>
<evidence type="ECO:0000256" key="4">
    <source>
        <dbReference type="ARBA" id="ARBA00023157"/>
    </source>
</evidence>
<evidence type="ECO:0000313" key="15">
    <source>
        <dbReference type="Proteomes" id="UP001286313"/>
    </source>
</evidence>
<dbReference type="InterPro" id="IPR013783">
    <property type="entry name" value="Ig-like_fold"/>
</dbReference>
<evidence type="ECO:0000256" key="6">
    <source>
        <dbReference type="ARBA" id="ARBA00023258"/>
    </source>
</evidence>
<dbReference type="AlphaFoldDB" id="A0AAE1KNL5"/>
<keyword evidence="12" id="KW-0732">Signal</keyword>
<dbReference type="Gene3D" id="3.40.50.10140">
    <property type="entry name" value="Toll/interleukin-1 receptor homology (TIR) domain"/>
    <property type="match status" value="1"/>
</dbReference>
<gene>
    <name evidence="14" type="ORF">Pcinc_015012</name>
</gene>
<accession>A0AAE1KNL5</accession>
<proteinExistence type="predicted"/>
<comment type="caution">
    <text evidence="14">The sequence shown here is derived from an EMBL/GenBank/DDBJ whole genome shotgun (WGS) entry which is preliminary data.</text>
</comment>
<keyword evidence="2" id="KW-1090">Inhibition of host innate immune response by virus</keyword>
<evidence type="ECO:0000256" key="3">
    <source>
        <dbReference type="ARBA" id="ARBA00022830"/>
    </source>
</evidence>
<organism evidence="14 15">
    <name type="scientific">Petrolisthes cinctipes</name>
    <name type="common">Flat porcelain crab</name>
    <dbReference type="NCBI Taxonomy" id="88211"/>
    <lineage>
        <taxon>Eukaryota</taxon>
        <taxon>Metazoa</taxon>
        <taxon>Ecdysozoa</taxon>
        <taxon>Arthropoda</taxon>
        <taxon>Crustacea</taxon>
        <taxon>Multicrustacea</taxon>
        <taxon>Malacostraca</taxon>
        <taxon>Eumalacostraca</taxon>
        <taxon>Eucarida</taxon>
        <taxon>Decapoda</taxon>
        <taxon>Pleocyemata</taxon>
        <taxon>Anomura</taxon>
        <taxon>Galatheoidea</taxon>
        <taxon>Porcellanidae</taxon>
        <taxon>Petrolisthes</taxon>
    </lineage>
</organism>
<name>A0AAE1KNL5_PETCI</name>
<dbReference type="InterPro" id="IPR007110">
    <property type="entry name" value="Ig-like_dom"/>
</dbReference>
<comment type="function">
    <text evidence="10">Counteracts the antiviral effects of host IFN-alpha/beta and key IFN-inducible proteins involved in viral RNA degradation suxh as host OAS1. Acts as a soluble IFN-alpha receptor and thus inhibits the interaction between host IFN-alpha and its receptor.</text>
</comment>
<keyword evidence="2" id="KW-0945">Host-virus interaction</keyword>
<keyword evidence="5" id="KW-0325">Glycoprotein</keyword>
<dbReference type="InterPro" id="IPR035897">
    <property type="entry name" value="Toll_tir_struct_dom_sf"/>
</dbReference>
<dbReference type="SMART" id="SM00409">
    <property type="entry name" value="IG"/>
    <property type="match status" value="1"/>
</dbReference>
<dbReference type="PROSITE" id="PS50835">
    <property type="entry name" value="IG_LIKE"/>
    <property type="match status" value="2"/>
</dbReference>
<feature type="domain" description="Ig-like" evidence="13">
    <location>
        <begin position="27"/>
        <end position="134"/>
    </location>
</feature>
<reference evidence="14" key="1">
    <citation type="submission" date="2023-10" db="EMBL/GenBank/DDBJ databases">
        <title>Genome assemblies of two species of porcelain crab, Petrolisthes cinctipes and Petrolisthes manimaculis (Anomura: Porcellanidae).</title>
        <authorList>
            <person name="Angst P."/>
        </authorList>
    </citation>
    <scope>NUCLEOTIDE SEQUENCE</scope>
    <source>
        <strain evidence="14">PB745_01</strain>
        <tissue evidence="14">Gill</tissue>
    </source>
</reference>
<evidence type="ECO:0000259" key="13">
    <source>
        <dbReference type="PROSITE" id="PS50835"/>
    </source>
</evidence>
<feature type="chain" id="PRO_5042074855" description="Soluble interferon alpha/beta receptor OPG204" evidence="12">
    <location>
        <begin position="20"/>
        <end position="793"/>
    </location>
</feature>
<feature type="signal peptide" evidence="12">
    <location>
        <begin position="1"/>
        <end position="19"/>
    </location>
</feature>
<feature type="compositionally biased region" description="Polar residues" evidence="11">
    <location>
        <begin position="689"/>
        <end position="699"/>
    </location>
</feature>
<evidence type="ECO:0000256" key="9">
    <source>
        <dbReference type="ARBA" id="ARBA00041012"/>
    </source>
</evidence>
<dbReference type="GO" id="GO:0039502">
    <property type="term" value="P:symbiont-mediated suppression of host type I interferon-mediated signaling pathway"/>
    <property type="evidence" value="ECO:0007669"/>
    <property type="project" value="UniProtKB-KW"/>
</dbReference>
<feature type="compositionally biased region" description="Polar residues" evidence="11">
    <location>
        <begin position="653"/>
        <end position="670"/>
    </location>
</feature>
<evidence type="ECO:0000256" key="11">
    <source>
        <dbReference type="SAM" id="MobiDB-lite"/>
    </source>
</evidence>
<feature type="compositionally biased region" description="Polar residues" evidence="11">
    <location>
        <begin position="521"/>
        <end position="531"/>
    </location>
</feature>
<evidence type="ECO:0000256" key="12">
    <source>
        <dbReference type="SAM" id="SignalP"/>
    </source>
</evidence>
<keyword evidence="1" id="KW-0244">Early protein</keyword>
<protein>
    <recommendedName>
        <fullName evidence="9">Soluble interferon alpha/beta receptor OPG204</fullName>
    </recommendedName>
</protein>
<evidence type="ECO:0000256" key="5">
    <source>
        <dbReference type="ARBA" id="ARBA00023180"/>
    </source>
</evidence>
<dbReference type="Proteomes" id="UP001286313">
    <property type="component" value="Unassembled WGS sequence"/>
</dbReference>
<evidence type="ECO:0000256" key="7">
    <source>
        <dbReference type="ARBA" id="ARBA00023319"/>
    </source>
</evidence>
<dbReference type="EMBL" id="JAWQEG010001320">
    <property type="protein sequence ID" value="KAK3880491.1"/>
    <property type="molecule type" value="Genomic_DNA"/>
</dbReference>
<keyword evidence="7" id="KW-0393">Immunoglobulin domain</keyword>
<feature type="region of interest" description="Disordered" evidence="11">
    <location>
        <begin position="499"/>
        <end position="616"/>
    </location>
</feature>
<dbReference type="Gene3D" id="2.60.40.10">
    <property type="entry name" value="Immunoglobulins"/>
    <property type="match status" value="1"/>
</dbReference>
<sequence length="793" mass="89380">MMAMLVPVLVCVLVQPSLQHNRRSVCPCSVLNSSDMYSSLEEFIETTSTMYYQLNCCKSLVNTTNQSDININWWYKGVRFPWGRVMSSFRLGYCGRDSRESLESDGVVLEDEGQFLCSLSSASTGLVLLNKTFTLCVNRNDELRGPPIKSSSTGDSWALLGEEVTFQCSAFVGRQACGKDSAMTLRENLKWIKETQPGVWVDANNLTNTNITVLKEEKGTVRSELSVSEVQRTHYGRYRCTITNRQGSVHHTLTLKQGVPPSERVALAYRSAMVVMVAAALCFTITTVVWHRCRLAFAFYFRGRVTKGIKIDDGQVDVLVVHGDSATYWVGSVLLPVLEDTYHYNCFLPQRDMLAGDLASKIFETLPARPRRRLASGNVHVLSGRASELPFATLTPGREASVQVILEEVATRVWRCNCVLVVVTPCLLQCSWAAWALHHALQASLTTNIRLISLNLQNVKPNDPCLSDPYDIVKSLKPVRSLHVPKSCGLQMLVVKEETPDDDNTNALPGQDGRKRERNTESLAGRNTSLSDESKRGEDKNVNNKGSWWGNKEKRVKATSKIDKKKEIRNISQERNKAEQWKLERQERRSRLEVPSSSSSKIRSRSRSRSKSPMECTWRLIEEEQIQEENNFTSDLGKMSRVKQDKIQRTTNERQYNNNNTTPDAVESPRTQLKLNLPELTQPPYMSGSPGSQCLSNMVSASRAASRESLEPDENTTATEKHRPLTQEYQDDLDSPSSITRFILTPPQHPSPSWRTRSVCESLRLVFTSDAELVFWHTLLYRLGPPSTTPLQV</sequence>
<dbReference type="InterPro" id="IPR003599">
    <property type="entry name" value="Ig_sub"/>
</dbReference>
<feature type="compositionally biased region" description="Basic and acidic residues" evidence="11">
    <location>
        <begin position="560"/>
        <end position="592"/>
    </location>
</feature>
<keyword evidence="15" id="KW-1185">Reference proteome</keyword>
<dbReference type="PANTHER" id="PTHR11890">
    <property type="entry name" value="INTERLEUKIN-1 RECEPTOR FAMILY MEMBER"/>
    <property type="match status" value="1"/>
</dbReference>
<keyword evidence="6" id="KW-0922">Interferon antiviral system evasion</keyword>
<comment type="subunit">
    <text evidence="8">Interacts with host IFNA1.</text>
</comment>
<dbReference type="InterPro" id="IPR036179">
    <property type="entry name" value="Ig-like_dom_sf"/>
</dbReference>
<feature type="region of interest" description="Disordered" evidence="11">
    <location>
        <begin position="686"/>
        <end position="721"/>
    </location>
</feature>
<evidence type="ECO:0000256" key="10">
    <source>
        <dbReference type="ARBA" id="ARBA00045444"/>
    </source>
</evidence>
<dbReference type="SUPFAM" id="SSF48726">
    <property type="entry name" value="Immunoglobulin"/>
    <property type="match status" value="1"/>
</dbReference>
<evidence type="ECO:0000256" key="2">
    <source>
        <dbReference type="ARBA" id="ARBA00022632"/>
    </source>
</evidence>
<evidence type="ECO:0000313" key="14">
    <source>
        <dbReference type="EMBL" id="KAK3880491.1"/>
    </source>
</evidence>